<evidence type="ECO:0000256" key="5">
    <source>
        <dbReference type="ARBA" id="ARBA00022989"/>
    </source>
</evidence>
<comment type="similarity">
    <text evidence="2">Belongs to the chromate ion transporter (CHR) (TC 2.A.51) family.</text>
</comment>
<keyword evidence="5 7" id="KW-1133">Transmembrane helix</keyword>
<dbReference type="RefSeq" id="WP_013240240.1">
    <property type="nucleotide sequence ID" value="NZ_LITQ01000018.1"/>
</dbReference>
<name>A0A166SSF7_9CLOT</name>
<gene>
    <name evidence="8" type="primary">chrA1_1</name>
    <name evidence="9" type="ORF">CLCOS_18860</name>
    <name evidence="8" type="ORF">WX73_00813</name>
</gene>
<protein>
    <submittedName>
        <fullName evidence="8">Chromate transport protein</fullName>
    </submittedName>
</protein>
<feature type="transmembrane region" description="Helical" evidence="7">
    <location>
        <begin position="76"/>
        <end position="98"/>
    </location>
</feature>
<organism evidence="8 10">
    <name type="scientific">Clostridium coskatii</name>
    <dbReference type="NCBI Taxonomy" id="1705578"/>
    <lineage>
        <taxon>Bacteria</taxon>
        <taxon>Bacillati</taxon>
        <taxon>Bacillota</taxon>
        <taxon>Clostridia</taxon>
        <taxon>Eubacteriales</taxon>
        <taxon>Clostridiaceae</taxon>
        <taxon>Clostridium</taxon>
    </lineage>
</organism>
<dbReference type="EMBL" id="LITQ01000018">
    <property type="protein sequence ID" value="OAA92721.1"/>
    <property type="molecule type" value="Genomic_DNA"/>
</dbReference>
<dbReference type="Proteomes" id="UP000077384">
    <property type="component" value="Unassembled WGS sequence"/>
</dbReference>
<feature type="transmembrane region" description="Helical" evidence="7">
    <location>
        <begin position="118"/>
        <end position="137"/>
    </location>
</feature>
<evidence type="ECO:0000256" key="4">
    <source>
        <dbReference type="ARBA" id="ARBA00022692"/>
    </source>
</evidence>
<dbReference type="Proteomes" id="UP000093694">
    <property type="component" value="Unassembled WGS sequence"/>
</dbReference>
<feature type="transmembrane region" description="Helical" evidence="7">
    <location>
        <begin position="170"/>
        <end position="188"/>
    </location>
</feature>
<keyword evidence="4 7" id="KW-0812">Transmembrane</keyword>
<evidence type="ECO:0000313" key="8">
    <source>
        <dbReference type="EMBL" id="OAA92721.1"/>
    </source>
</evidence>
<keyword evidence="6 7" id="KW-0472">Membrane</keyword>
<keyword evidence="3" id="KW-1003">Cell membrane</keyword>
<keyword evidence="11" id="KW-1185">Reference proteome</keyword>
<evidence type="ECO:0000313" key="11">
    <source>
        <dbReference type="Proteomes" id="UP000093694"/>
    </source>
</evidence>
<reference evidence="9 11" key="2">
    <citation type="journal article" date="2016" name="Front. Microbiol.">
        <title>Industrial Acetogenic Biocatalysts: A Comparative Metabolic and Genomic Analysis.</title>
        <authorList>
            <person name="Bengelsdorf F."/>
            <person name="Poehlein A."/>
            <person name="Sonja S."/>
            <person name="Erz C."/>
            <person name="Hummel T."/>
            <person name="Hoffmeister S."/>
            <person name="Daniel R."/>
            <person name="Durre P."/>
        </authorList>
    </citation>
    <scope>NUCLEOTIDE SEQUENCE [LARGE SCALE GENOMIC DNA]</scope>
    <source>
        <strain evidence="9 11">PTA-10522</strain>
    </source>
</reference>
<reference evidence="8 10" key="1">
    <citation type="journal article" date="2015" name="Biotechnol. Bioeng.">
        <title>Genome sequence and phenotypic characterization of Caulobacter segnis.</title>
        <authorList>
            <person name="Patel S."/>
            <person name="Fletcher B."/>
            <person name="Scott D.C."/>
            <person name="Ely B."/>
        </authorList>
    </citation>
    <scope>NUCLEOTIDE SEQUENCE [LARGE SCALE GENOMIC DNA]</scope>
    <source>
        <strain evidence="8 10">PS02</strain>
    </source>
</reference>
<dbReference type="InterPro" id="IPR052518">
    <property type="entry name" value="CHR_Transporter"/>
</dbReference>
<dbReference type="InterPro" id="IPR003370">
    <property type="entry name" value="Chromate_transpt"/>
</dbReference>
<dbReference type="Pfam" id="PF02417">
    <property type="entry name" value="Chromate_transp"/>
    <property type="match status" value="1"/>
</dbReference>
<comment type="caution">
    <text evidence="8">The sequence shown here is derived from an EMBL/GenBank/DDBJ whole genome shotgun (WGS) entry which is preliminary data.</text>
</comment>
<evidence type="ECO:0000256" key="3">
    <source>
        <dbReference type="ARBA" id="ARBA00022475"/>
    </source>
</evidence>
<dbReference type="AlphaFoldDB" id="A0A166SSF7"/>
<proteinExistence type="inferred from homology"/>
<evidence type="ECO:0000313" key="9">
    <source>
        <dbReference type="EMBL" id="OBR94647.1"/>
    </source>
</evidence>
<dbReference type="GO" id="GO:0015109">
    <property type="term" value="F:chromate transmembrane transporter activity"/>
    <property type="evidence" value="ECO:0007669"/>
    <property type="project" value="InterPro"/>
</dbReference>
<dbReference type="GO" id="GO:0005886">
    <property type="term" value="C:plasma membrane"/>
    <property type="evidence" value="ECO:0007669"/>
    <property type="project" value="UniProtKB-SubCell"/>
</dbReference>
<evidence type="ECO:0000256" key="6">
    <source>
        <dbReference type="ARBA" id="ARBA00023136"/>
    </source>
</evidence>
<dbReference type="PANTHER" id="PTHR43663">
    <property type="entry name" value="CHROMATE TRANSPORT PROTEIN-RELATED"/>
    <property type="match status" value="1"/>
</dbReference>
<accession>A0A166SSF7</accession>
<evidence type="ECO:0000256" key="7">
    <source>
        <dbReference type="SAM" id="Phobius"/>
    </source>
</evidence>
<dbReference type="EMBL" id="LROR01000041">
    <property type="protein sequence ID" value="OBR94647.1"/>
    <property type="molecule type" value="Genomic_DNA"/>
</dbReference>
<comment type="subcellular location">
    <subcellularLocation>
        <location evidence="1">Cell membrane</location>
        <topology evidence="1">Multi-pass membrane protein</topology>
    </subcellularLocation>
</comment>
<dbReference type="PATRIC" id="fig|1705578.3.peg.1200"/>
<dbReference type="PANTHER" id="PTHR43663:SF1">
    <property type="entry name" value="CHROMATE TRANSPORTER"/>
    <property type="match status" value="1"/>
</dbReference>
<sequence>MIYWKLLLSFLQVGLFSFGGGYGILPLIQQQVVTQNHWLTMKEFADVVTISQMTPGPIVLNASTFVGMKMAGVTGAIVATFGCAFPTTVLAIIVGYYYYKYRDMTLVKGIFEGLRPAIVSLIATVGMSILFLSLFNAEAFTLSVFSHVDWKAVVMFLSCLFILRKWKTNPIYIMLGSGVVGIVVYLLMG</sequence>
<evidence type="ECO:0000313" key="10">
    <source>
        <dbReference type="Proteomes" id="UP000077384"/>
    </source>
</evidence>
<evidence type="ECO:0000256" key="2">
    <source>
        <dbReference type="ARBA" id="ARBA00005262"/>
    </source>
</evidence>
<evidence type="ECO:0000256" key="1">
    <source>
        <dbReference type="ARBA" id="ARBA00004651"/>
    </source>
</evidence>